<comment type="caution">
    <text evidence="3">The sequence shown here is derived from an EMBL/GenBank/DDBJ whole genome shotgun (WGS) entry which is preliminary data.</text>
</comment>
<accession>A0A430FR37</accession>
<dbReference type="PANTHER" id="PTHR34473:SF2">
    <property type="entry name" value="UPF0699 TRANSMEMBRANE PROTEIN YDBT"/>
    <property type="match status" value="1"/>
</dbReference>
<keyword evidence="1" id="KW-1133">Transmembrane helix</keyword>
<sequence>MTPADPTPAPVAPAAPAAPAAPDRWRRLHPIALVTPFVGMCQTIGWLVVIAFVTGGWSTLKGRVLFALAGVVLVVSPFTSVARWLATRYRLTDDSLEFRSGLFFRSRRAIGYDRIHAIDGTTPVWMRPFAVVRLTVSAGGDESDITLDAVPAILQLELESRRDTAARITDDATDTDINARPTVTELPETTGIARPADATQPVFRASTRDILLFAITDIGFLAAALAAWGVIQQYEDFVPDSWRDAAVGAFDGIVARGLLSIALLAVVCMIVLAAASVVASMLRFHGFEVWRRGDDLVIARGLLTRRTVTLPVSRIQTVVVRQSLLRRPLHLCSVEVGLSTVNAGDESGDEATARSRILPVVGTGRVWAILATMLPEWDLHEPTIRHTGRGLTRYFLTMPLAVGAIATACAAVAALMIDAVPWWLMMVPAAVGLLWASMRFVHAREEGYDLGGGSSDEPDRTGARQDRIAVAGATRWTRTVTFTRRQRVQSFTRTTTLWRERRGVERVGMPRCLI</sequence>
<evidence type="ECO:0000256" key="1">
    <source>
        <dbReference type="SAM" id="Phobius"/>
    </source>
</evidence>
<feature type="transmembrane region" description="Helical" evidence="1">
    <location>
        <begin position="258"/>
        <end position="282"/>
    </location>
</feature>
<feature type="domain" description="YdbS-like PH" evidence="2">
    <location>
        <begin position="84"/>
        <end position="151"/>
    </location>
</feature>
<keyword evidence="1" id="KW-0812">Transmembrane</keyword>
<feature type="transmembrane region" description="Helical" evidence="1">
    <location>
        <begin position="210"/>
        <end position="231"/>
    </location>
</feature>
<evidence type="ECO:0000259" key="2">
    <source>
        <dbReference type="Pfam" id="PF03703"/>
    </source>
</evidence>
<feature type="transmembrane region" description="Helical" evidence="1">
    <location>
        <begin position="31"/>
        <end position="53"/>
    </location>
</feature>
<name>A0A430FR37_9BIFI</name>
<feature type="transmembrane region" description="Helical" evidence="1">
    <location>
        <begin position="394"/>
        <end position="416"/>
    </location>
</feature>
<dbReference type="AlphaFoldDB" id="A0A430FR37"/>
<feature type="transmembrane region" description="Helical" evidence="1">
    <location>
        <begin position="422"/>
        <end position="441"/>
    </location>
</feature>
<dbReference type="PIRSF" id="PIRSF026631">
    <property type="entry name" value="UCP026631"/>
    <property type="match status" value="1"/>
</dbReference>
<evidence type="ECO:0000313" key="3">
    <source>
        <dbReference type="EMBL" id="RSX55299.1"/>
    </source>
</evidence>
<dbReference type="Pfam" id="PF03703">
    <property type="entry name" value="bPH_2"/>
    <property type="match status" value="2"/>
</dbReference>
<dbReference type="InterPro" id="IPR005182">
    <property type="entry name" value="YdbS-like_PH"/>
</dbReference>
<reference evidence="3 4" key="1">
    <citation type="submission" date="2018-09" db="EMBL/GenBank/DDBJ databases">
        <title>Characterization of the phylogenetic diversity of five novel species belonging to the genus Bifidobacterium.</title>
        <authorList>
            <person name="Lugli G.A."/>
            <person name="Duranti S."/>
            <person name="Milani C."/>
        </authorList>
    </citation>
    <scope>NUCLEOTIDE SEQUENCE [LARGE SCALE GENOMIC DNA]</scope>
    <source>
        <strain evidence="3 4">2033B</strain>
    </source>
</reference>
<gene>
    <name evidence="3" type="ORF">D2E24_1434</name>
</gene>
<keyword evidence="1" id="KW-0472">Membrane</keyword>
<evidence type="ECO:0000313" key="4">
    <source>
        <dbReference type="Proteomes" id="UP000287470"/>
    </source>
</evidence>
<dbReference type="EMBL" id="QXGK01000014">
    <property type="protein sequence ID" value="RSX55299.1"/>
    <property type="molecule type" value="Genomic_DNA"/>
</dbReference>
<dbReference type="PANTHER" id="PTHR34473">
    <property type="entry name" value="UPF0699 TRANSMEMBRANE PROTEIN YDBS"/>
    <property type="match status" value="1"/>
</dbReference>
<protein>
    <submittedName>
        <fullName evidence="3">Bacterial PH domain-containing protein</fullName>
    </submittedName>
</protein>
<feature type="transmembrane region" description="Helical" evidence="1">
    <location>
        <begin position="65"/>
        <end position="86"/>
    </location>
</feature>
<keyword evidence="4" id="KW-1185">Reference proteome</keyword>
<proteinExistence type="predicted"/>
<organism evidence="3 4">
    <name type="scientific">Bifidobacterium samirii</name>
    <dbReference type="NCBI Taxonomy" id="2306974"/>
    <lineage>
        <taxon>Bacteria</taxon>
        <taxon>Bacillati</taxon>
        <taxon>Actinomycetota</taxon>
        <taxon>Actinomycetes</taxon>
        <taxon>Bifidobacteriales</taxon>
        <taxon>Bifidobacteriaceae</taxon>
        <taxon>Bifidobacterium</taxon>
    </lineage>
</organism>
<feature type="domain" description="YdbS-like PH" evidence="2">
    <location>
        <begin position="287"/>
        <end position="337"/>
    </location>
</feature>
<dbReference type="Proteomes" id="UP000287470">
    <property type="component" value="Unassembled WGS sequence"/>
</dbReference>
<dbReference type="InterPro" id="IPR014529">
    <property type="entry name" value="UCP026631"/>
</dbReference>
<dbReference type="OrthoDB" id="3190163at2"/>
<dbReference type="RefSeq" id="WP_125968696.1">
    <property type="nucleotide sequence ID" value="NZ_QXGK01000014.1"/>
</dbReference>